<dbReference type="WBParaSite" id="PSAMB.scaffold5100size12654.g25912.t1">
    <property type="protein sequence ID" value="PSAMB.scaffold5100size12654.g25912.t1"/>
    <property type="gene ID" value="PSAMB.scaffold5100size12654.g25912"/>
</dbReference>
<evidence type="ECO:0000313" key="2">
    <source>
        <dbReference type="WBParaSite" id="PSAMB.scaffold5100size12654.g25912.t1"/>
    </source>
</evidence>
<dbReference type="Proteomes" id="UP000887566">
    <property type="component" value="Unplaced"/>
</dbReference>
<protein>
    <submittedName>
        <fullName evidence="2">Uncharacterized protein</fullName>
    </submittedName>
</protein>
<keyword evidence="1" id="KW-1185">Reference proteome</keyword>
<dbReference type="AlphaFoldDB" id="A0A914WSQ6"/>
<reference evidence="2" key="1">
    <citation type="submission" date="2022-11" db="UniProtKB">
        <authorList>
            <consortium name="WormBaseParasite"/>
        </authorList>
    </citation>
    <scope>IDENTIFICATION</scope>
</reference>
<name>A0A914WSQ6_9BILA</name>
<sequence>MFTAAASAAMPPSVVADIAERRSAVPGKKPGRTRTTRLPGVAAISGSAAMNKWRGRSAAHPLCKIEAAVLEQMLARLLDDVRE</sequence>
<evidence type="ECO:0000313" key="1">
    <source>
        <dbReference type="Proteomes" id="UP000887566"/>
    </source>
</evidence>
<proteinExistence type="predicted"/>
<accession>A0A914WSQ6</accession>
<organism evidence="1 2">
    <name type="scientific">Plectus sambesii</name>
    <dbReference type="NCBI Taxonomy" id="2011161"/>
    <lineage>
        <taxon>Eukaryota</taxon>
        <taxon>Metazoa</taxon>
        <taxon>Ecdysozoa</taxon>
        <taxon>Nematoda</taxon>
        <taxon>Chromadorea</taxon>
        <taxon>Plectida</taxon>
        <taxon>Plectina</taxon>
        <taxon>Plectoidea</taxon>
        <taxon>Plectidae</taxon>
        <taxon>Plectus</taxon>
    </lineage>
</organism>